<evidence type="ECO:0000313" key="3">
    <source>
        <dbReference type="Proteomes" id="UP000323506"/>
    </source>
</evidence>
<feature type="region of interest" description="Disordered" evidence="1">
    <location>
        <begin position="41"/>
        <end position="64"/>
    </location>
</feature>
<proteinExistence type="predicted"/>
<name>A0A5D2E2R1_GOSDA</name>
<organism evidence="2 3">
    <name type="scientific">Gossypium darwinii</name>
    <name type="common">Darwin's cotton</name>
    <name type="synonym">Gossypium barbadense var. darwinii</name>
    <dbReference type="NCBI Taxonomy" id="34276"/>
    <lineage>
        <taxon>Eukaryota</taxon>
        <taxon>Viridiplantae</taxon>
        <taxon>Streptophyta</taxon>
        <taxon>Embryophyta</taxon>
        <taxon>Tracheophyta</taxon>
        <taxon>Spermatophyta</taxon>
        <taxon>Magnoliopsida</taxon>
        <taxon>eudicotyledons</taxon>
        <taxon>Gunneridae</taxon>
        <taxon>Pentapetalae</taxon>
        <taxon>rosids</taxon>
        <taxon>malvids</taxon>
        <taxon>Malvales</taxon>
        <taxon>Malvaceae</taxon>
        <taxon>Malvoideae</taxon>
        <taxon>Gossypium</taxon>
    </lineage>
</organism>
<reference evidence="2 3" key="1">
    <citation type="submission" date="2019-06" db="EMBL/GenBank/DDBJ databases">
        <title>WGS assembly of Gossypium darwinii.</title>
        <authorList>
            <person name="Chen Z.J."/>
            <person name="Sreedasyam A."/>
            <person name="Ando A."/>
            <person name="Song Q."/>
            <person name="De L."/>
            <person name="Hulse-Kemp A."/>
            <person name="Ding M."/>
            <person name="Ye W."/>
            <person name="Kirkbride R."/>
            <person name="Jenkins J."/>
            <person name="Plott C."/>
            <person name="Lovell J."/>
            <person name="Lin Y.-M."/>
            <person name="Vaughn R."/>
            <person name="Liu B."/>
            <person name="Li W."/>
            <person name="Simpson S."/>
            <person name="Scheffler B."/>
            <person name="Saski C."/>
            <person name="Grover C."/>
            <person name="Hu G."/>
            <person name="Conover J."/>
            <person name="Carlson J."/>
            <person name="Shu S."/>
            <person name="Boston L."/>
            <person name="Williams M."/>
            <person name="Peterson D."/>
            <person name="Mcgee K."/>
            <person name="Jones D."/>
            <person name="Wendel J."/>
            <person name="Stelly D."/>
            <person name="Grimwood J."/>
            <person name="Schmutz J."/>
        </authorList>
    </citation>
    <scope>NUCLEOTIDE SEQUENCE [LARGE SCALE GENOMIC DNA]</scope>
    <source>
        <strain evidence="2">1808015.09</strain>
    </source>
</reference>
<dbReference type="Proteomes" id="UP000323506">
    <property type="component" value="Chromosome A13"/>
</dbReference>
<accession>A0A5D2E2R1</accession>
<dbReference type="EMBL" id="CM017700">
    <property type="protein sequence ID" value="TYG87530.1"/>
    <property type="molecule type" value="Genomic_DNA"/>
</dbReference>
<keyword evidence="3" id="KW-1185">Reference proteome</keyword>
<evidence type="ECO:0000313" key="2">
    <source>
        <dbReference type="EMBL" id="TYG87530.1"/>
    </source>
</evidence>
<gene>
    <name evidence="2" type="ORF">ES288_A13G222600v1</name>
</gene>
<protein>
    <submittedName>
        <fullName evidence="2">Uncharacterized protein</fullName>
    </submittedName>
</protein>
<evidence type="ECO:0000256" key="1">
    <source>
        <dbReference type="SAM" id="MobiDB-lite"/>
    </source>
</evidence>
<dbReference type="AlphaFoldDB" id="A0A5D2E2R1"/>
<sequence>MGEEENWKVFLLVSFKLLKQLNLRANLIQKSLILYLILTQKKKSRKWERQSFNSSREERGQDHSFQQTVSRMEIISQTFLVLGSNSAISPYILFVRDTSC</sequence>